<evidence type="ECO:0000259" key="3">
    <source>
        <dbReference type="Pfam" id="PF04734"/>
    </source>
</evidence>
<dbReference type="InterPro" id="IPR006823">
    <property type="entry name" value="Ceramidase_alk"/>
</dbReference>
<dbReference type="EMBL" id="CM018034">
    <property type="protein sequence ID" value="KAA8543790.1"/>
    <property type="molecule type" value="Genomic_DNA"/>
</dbReference>
<dbReference type="GO" id="GO:0046512">
    <property type="term" value="P:sphingosine biosynthetic process"/>
    <property type="evidence" value="ECO:0007669"/>
    <property type="project" value="TreeGrafter"/>
</dbReference>
<accession>A0A5J5BNS3</accession>
<dbReference type="AlphaFoldDB" id="A0A5J5BNS3"/>
<name>A0A5J5BNS3_9ASTE</name>
<proteinExistence type="predicted"/>
<evidence type="ECO:0000256" key="2">
    <source>
        <dbReference type="SAM" id="SignalP"/>
    </source>
</evidence>
<feature type="domain" description="Neutral/alkaline non-lysosomal ceramidase N-terminal" evidence="3">
    <location>
        <begin position="40"/>
        <end position="207"/>
    </location>
</feature>
<feature type="signal peptide" evidence="2">
    <location>
        <begin position="1"/>
        <end position="36"/>
    </location>
</feature>
<evidence type="ECO:0000313" key="5">
    <source>
        <dbReference type="Proteomes" id="UP000325577"/>
    </source>
</evidence>
<keyword evidence="5" id="KW-1185">Reference proteome</keyword>
<evidence type="ECO:0000313" key="4">
    <source>
        <dbReference type="EMBL" id="KAA8543790.1"/>
    </source>
</evidence>
<dbReference type="GO" id="GO:0017040">
    <property type="term" value="F:N-acylsphingosine amidohydrolase activity"/>
    <property type="evidence" value="ECO:0007669"/>
    <property type="project" value="InterPro"/>
</dbReference>
<dbReference type="GO" id="GO:0016020">
    <property type="term" value="C:membrane"/>
    <property type="evidence" value="ECO:0007669"/>
    <property type="project" value="GOC"/>
</dbReference>
<sequence length="207" mass="22791">MEFFPTLNPNVQRSSAMIWFWISLLVLLHNSRGVLSDSNYLIGLGSYDITGPAADVNMMGYANMDQIASGVHFRLRARAFIVAEPQGNRVVFVNLDACMASQLVTIKVLERLKARYGNLYTENNVAISGIHTHAGPGGYLQYVVYIVTSLGFVRQSFDVIVDGIEQSIIQAHKNLRPGSIFVNKGELLDAGVNRSPSAYLNNPAAER</sequence>
<keyword evidence="1" id="KW-0862">Zinc</keyword>
<keyword evidence="1" id="KW-0479">Metal-binding</keyword>
<keyword evidence="2" id="KW-0732">Signal</keyword>
<dbReference type="InterPro" id="IPR031329">
    <property type="entry name" value="NEUT/ALK_ceramidase_N"/>
</dbReference>
<feature type="chain" id="PRO_5023914541" description="Neutral/alkaline non-lysosomal ceramidase N-terminal domain-containing protein" evidence="2">
    <location>
        <begin position="37"/>
        <end position="207"/>
    </location>
</feature>
<evidence type="ECO:0000256" key="1">
    <source>
        <dbReference type="PIRSR" id="PIRSR606823-2"/>
    </source>
</evidence>
<protein>
    <recommendedName>
        <fullName evidence="3">Neutral/alkaline non-lysosomal ceramidase N-terminal domain-containing protein</fullName>
    </recommendedName>
</protein>
<organism evidence="4 5">
    <name type="scientific">Nyssa sinensis</name>
    <dbReference type="NCBI Taxonomy" id="561372"/>
    <lineage>
        <taxon>Eukaryota</taxon>
        <taxon>Viridiplantae</taxon>
        <taxon>Streptophyta</taxon>
        <taxon>Embryophyta</taxon>
        <taxon>Tracheophyta</taxon>
        <taxon>Spermatophyta</taxon>
        <taxon>Magnoliopsida</taxon>
        <taxon>eudicotyledons</taxon>
        <taxon>Gunneridae</taxon>
        <taxon>Pentapetalae</taxon>
        <taxon>asterids</taxon>
        <taxon>Cornales</taxon>
        <taxon>Nyssaceae</taxon>
        <taxon>Nyssa</taxon>
    </lineage>
</organism>
<dbReference type="Proteomes" id="UP000325577">
    <property type="component" value="Linkage Group LG11"/>
</dbReference>
<dbReference type="Pfam" id="PF04734">
    <property type="entry name" value="Ceramidase_alk"/>
    <property type="match status" value="1"/>
</dbReference>
<dbReference type="PANTHER" id="PTHR12670:SF1">
    <property type="entry name" value="NEUTRAL CERAMIDASE"/>
    <property type="match status" value="1"/>
</dbReference>
<dbReference type="PANTHER" id="PTHR12670">
    <property type="entry name" value="CERAMIDASE"/>
    <property type="match status" value="1"/>
</dbReference>
<gene>
    <name evidence="4" type="ORF">F0562_022033</name>
</gene>
<dbReference type="GO" id="GO:0042759">
    <property type="term" value="P:long-chain fatty acid biosynthetic process"/>
    <property type="evidence" value="ECO:0007669"/>
    <property type="project" value="TreeGrafter"/>
</dbReference>
<reference evidence="4 5" key="1">
    <citation type="submission" date="2019-09" db="EMBL/GenBank/DDBJ databases">
        <title>A chromosome-level genome assembly of the Chinese tupelo Nyssa sinensis.</title>
        <authorList>
            <person name="Yang X."/>
            <person name="Kang M."/>
            <person name="Yang Y."/>
            <person name="Xiong H."/>
            <person name="Wang M."/>
            <person name="Zhang Z."/>
            <person name="Wang Z."/>
            <person name="Wu H."/>
            <person name="Ma T."/>
            <person name="Liu J."/>
            <person name="Xi Z."/>
        </authorList>
    </citation>
    <scope>NUCLEOTIDE SEQUENCE [LARGE SCALE GENOMIC DNA]</scope>
    <source>
        <strain evidence="4">J267</strain>
        <tissue evidence="4">Leaf</tissue>
    </source>
</reference>
<feature type="binding site" evidence="1">
    <location>
        <position position="131"/>
    </location>
    <ligand>
        <name>Zn(2+)</name>
        <dbReference type="ChEBI" id="CHEBI:29105"/>
    </ligand>
</feature>
<dbReference type="GO" id="GO:0005576">
    <property type="term" value="C:extracellular region"/>
    <property type="evidence" value="ECO:0007669"/>
    <property type="project" value="TreeGrafter"/>
</dbReference>
<dbReference type="OrthoDB" id="1725129at2759"/>
<dbReference type="GO" id="GO:0046514">
    <property type="term" value="P:ceramide catabolic process"/>
    <property type="evidence" value="ECO:0007669"/>
    <property type="project" value="InterPro"/>
</dbReference>
<dbReference type="GO" id="GO:0046872">
    <property type="term" value="F:metal ion binding"/>
    <property type="evidence" value="ECO:0007669"/>
    <property type="project" value="UniProtKB-KW"/>
</dbReference>
<comment type="cofactor">
    <cofactor evidence="1">
        <name>Zn(2+)</name>
        <dbReference type="ChEBI" id="CHEBI:29105"/>
    </cofactor>
    <text evidence="1">Binds 1 zinc ion per subunit.</text>
</comment>